<dbReference type="GO" id="GO:0016705">
    <property type="term" value="F:oxidoreductase activity, acting on paired donors, with incorporation or reduction of molecular oxygen"/>
    <property type="evidence" value="ECO:0007669"/>
    <property type="project" value="InterPro"/>
</dbReference>
<dbReference type="GO" id="GO:0020037">
    <property type="term" value="F:heme binding"/>
    <property type="evidence" value="ECO:0007669"/>
    <property type="project" value="InterPro"/>
</dbReference>
<dbReference type="Proteomes" id="UP000054477">
    <property type="component" value="Unassembled WGS sequence"/>
</dbReference>
<sequence length="113" mass="12912">MTYYDIVMLGGMVEELEVLHKGYGPAVRIALEKLQFNDPRAFDEIYQPKFTKEARFYHAFLVSGSSLACVDSRNAKMQKDILRPLFSKKAILKLENAMQRGASYTPSKWSVIC</sequence>
<reference evidence="1 2" key="1">
    <citation type="submission" date="2014-04" db="EMBL/GenBank/DDBJ databases">
        <authorList>
            <consortium name="DOE Joint Genome Institute"/>
            <person name="Kuo A."/>
            <person name="Kohler A."/>
            <person name="Nagy L.G."/>
            <person name="Floudas D."/>
            <person name="Copeland A."/>
            <person name="Barry K.W."/>
            <person name="Cichocki N."/>
            <person name="Veneault-Fourrey C."/>
            <person name="LaButti K."/>
            <person name="Lindquist E.A."/>
            <person name="Lipzen A."/>
            <person name="Lundell T."/>
            <person name="Morin E."/>
            <person name="Murat C."/>
            <person name="Sun H."/>
            <person name="Tunlid A."/>
            <person name="Henrissat B."/>
            <person name="Grigoriev I.V."/>
            <person name="Hibbett D.S."/>
            <person name="Martin F."/>
            <person name="Nordberg H.P."/>
            <person name="Cantor M.N."/>
            <person name="Hua S.X."/>
        </authorList>
    </citation>
    <scope>NUCLEOTIDE SEQUENCE [LARGE SCALE GENOMIC DNA]</scope>
    <source>
        <strain evidence="1 2">LaAM-08-1</strain>
    </source>
</reference>
<reference evidence="2" key="2">
    <citation type="submission" date="2015-01" db="EMBL/GenBank/DDBJ databases">
        <title>Evolutionary Origins and Diversification of the Mycorrhizal Mutualists.</title>
        <authorList>
            <consortium name="DOE Joint Genome Institute"/>
            <consortium name="Mycorrhizal Genomics Consortium"/>
            <person name="Kohler A."/>
            <person name="Kuo A."/>
            <person name="Nagy L.G."/>
            <person name="Floudas D."/>
            <person name="Copeland A."/>
            <person name="Barry K.W."/>
            <person name="Cichocki N."/>
            <person name="Veneault-Fourrey C."/>
            <person name="LaButti K."/>
            <person name="Lindquist E.A."/>
            <person name="Lipzen A."/>
            <person name="Lundell T."/>
            <person name="Morin E."/>
            <person name="Murat C."/>
            <person name="Riley R."/>
            <person name="Ohm R."/>
            <person name="Sun H."/>
            <person name="Tunlid A."/>
            <person name="Henrissat B."/>
            <person name="Grigoriev I.V."/>
            <person name="Hibbett D.S."/>
            <person name="Martin F."/>
        </authorList>
    </citation>
    <scope>NUCLEOTIDE SEQUENCE [LARGE SCALE GENOMIC DNA]</scope>
    <source>
        <strain evidence="2">LaAM-08-1</strain>
    </source>
</reference>
<accession>A0A0C9WU89</accession>
<evidence type="ECO:0000313" key="2">
    <source>
        <dbReference type="Proteomes" id="UP000054477"/>
    </source>
</evidence>
<evidence type="ECO:0000313" key="1">
    <source>
        <dbReference type="EMBL" id="KIJ95755.1"/>
    </source>
</evidence>
<dbReference type="AlphaFoldDB" id="A0A0C9WU89"/>
<gene>
    <name evidence="1" type="ORF">K443DRAFT_11156</name>
</gene>
<keyword evidence="2" id="KW-1185">Reference proteome</keyword>
<dbReference type="InterPro" id="IPR036396">
    <property type="entry name" value="Cyt_P450_sf"/>
</dbReference>
<dbReference type="GO" id="GO:0004497">
    <property type="term" value="F:monooxygenase activity"/>
    <property type="evidence" value="ECO:0007669"/>
    <property type="project" value="InterPro"/>
</dbReference>
<dbReference type="OrthoDB" id="3171356at2759"/>
<name>A0A0C9WU89_9AGAR</name>
<dbReference type="GO" id="GO:0005506">
    <property type="term" value="F:iron ion binding"/>
    <property type="evidence" value="ECO:0007669"/>
    <property type="project" value="InterPro"/>
</dbReference>
<dbReference type="STRING" id="1095629.A0A0C9WU89"/>
<dbReference type="SUPFAM" id="SSF48264">
    <property type="entry name" value="Cytochrome P450"/>
    <property type="match status" value="1"/>
</dbReference>
<dbReference type="HOGENOM" id="CLU_2133899_0_0_1"/>
<organism evidence="1 2">
    <name type="scientific">Laccaria amethystina LaAM-08-1</name>
    <dbReference type="NCBI Taxonomy" id="1095629"/>
    <lineage>
        <taxon>Eukaryota</taxon>
        <taxon>Fungi</taxon>
        <taxon>Dikarya</taxon>
        <taxon>Basidiomycota</taxon>
        <taxon>Agaricomycotina</taxon>
        <taxon>Agaricomycetes</taxon>
        <taxon>Agaricomycetidae</taxon>
        <taxon>Agaricales</taxon>
        <taxon>Agaricineae</taxon>
        <taxon>Hydnangiaceae</taxon>
        <taxon>Laccaria</taxon>
    </lineage>
</organism>
<dbReference type="Gene3D" id="1.10.630.10">
    <property type="entry name" value="Cytochrome P450"/>
    <property type="match status" value="1"/>
</dbReference>
<dbReference type="EMBL" id="KN838744">
    <property type="protein sequence ID" value="KIJ95755.1"/>
    <property type="molecule type" value="Genomic_DNA"/>
</dbReference>
<protein>
    <submittedName>
        <fullName evidence="1">Uncharacterized protein</fullName>
    </submittedName>
</protein>
<proteinExistence type="predicted"/>